<sequence length="285" mass="32322">MTKVLLSGGTSFLGLKFVELFHDKYEISSFSKHDLNNPIGLRDQETMRGLFDSIGPDVVVHLAASVDVNDPNLAETNIIGTKNLLELAAKSETPFVFMSSESVYGGNREGEDEISEDRELNPKTEYARSKAESERLIVTAEIPYLILRGHRFVGFVRGYEKPKQFLDTIRSIVRGDEVHLDSQKLFRPSLINHLAAVIDHYISDDRTSQRVLNCVVEHNVNYYRLIVGVARRLGLSQDVIFSDGEEKAWSDRSLLSITSLKELKYPTVSYEEMLVQLETDYKMIT</sequence>
<dbReference type="SUPFAM" id="SSF51735">
    <property type="entry name" value="NAD(P)-binding Rossmann-fold domains"/>
    <property type="match status" value="1"/>
</dbReference>
<name>A0A955RSB2_UNCKA</name>
<dbReference type="InterPro" id="IPR029903">
    <property type="entry name" value="RmlD-like-bd"/>
</dbReference>
<reference evidence="2" key="2">
    <citation type="journal article" date="2021" name="Microbiome">
        <title>Successional dynamics and alternative stable states in a saline activated sludge microbial community over 9 years.</title>
        <authorList>
            <person name="Wang Y."/>
            <person name="Ye J."/>
            <person name="Ju F."/>
            <person name="Liu L."/>
            <person name="Boyd J.A."/>
            <person name="Deng Y."/>
            <person name="Parks D.H."/>
            <person name="Jiang X."/>
            <person name="Yin X."/>
            <person name="Woodcroft B.J."/>
            <person name="Tyson G.W."/>
            <person name="Hugenholtz P."/>
            <person name="Polz M.F."/>
            <person name="Zhang T."/>
        </authorList>
    </citation>
    <scope>NUCLEOTIDE SEQUENCE</scope>
    <source>
        <strain evidence="2">HKST-UBA03</strain>
    </source>
</reference>
<dbReference type="PANTHER" id="PTHR43000">
    <property type="entry name" value="DTDP-D-GLUCOSE 4,6-DEHYDRATASE-RELATED"/>
    <property type="match status" value="1"/>
</dbReference>
<proteinExistence type="predicted"/>
<reference evidence="2" key="1">
    <citation type="submission" date="2020-04" db="EMBL/GenBank/DDBJ databases">
        <authorList>
            <person name="Zhang T."/>
        </authorList>
    </citation>
    <scope>NUCLEOTIDE SEQUENCE</scope>
    <source>
        <strain evidence="2">HKST-UBA03</strain>
    </source>
</reference>
<feature type="domain" description="RmlD-like substrate binding" evidence="1">
    <location>
        <begin position="3"/>
        <end position="235"/>
    </location>
</feature>
<dbReference type="InterPro" id="IPR036291">
    <property type="entry name" value="NAD(P)-bd_dom_sf"/>
</dbReference>
<dbReference type="Gene3D" id="3.40.50.720">
    <property type="entry name" value="NAD(P)-binding Rossmann-like Domain"/>
    <property type="match status" value="1"/>
</dbReference>
<evidence type="ECO:0000259" key="1">
    <source>
        <dbReference type="Pfam" id="PF04321"/>
    </source>
</evidence>
<comment type="caution">
    <text evidence="2">The sequence shown here is derived from an EMBL/GenBank/DDBJ whole genome shotgun (WGS) entry which is preliminary data.</text>
</comment>
<dbReference type="Proteomes" id="UP000751518">
    <property type="component" value="Unassembled WGS sequence"/>
</dbReference>
<dbReference type="Pfam" id="PF04321">
    <property type="entry name" value="RmlD_sub_bind"/>
    <property type="match status" value="1"/>
</dbReference>
<protein>
    <submittedName>
        <fullName evidence="2">Sugar nucleotide-binding protein</fullName>
    </submittedName>
</protein>
<dbReference type="EMBL" id="JAGQKZ010000050">
    <property type="protein sequence ID" value="MCA9392413.1"/>
    <property type="molecule type" value="Genomic_DNA"/>
</dbReference>
<accession>A0A955RSB2</accession>
<evidence type="ECO:0000313" key="3">
    <source>
        <dbReference type="Proteomes" id="UP000751518"/>
    </source>
</evidence>
<organism evidence="2 3">
    <name type="scientific">candidate division WWE3 bacterium</name>
    <dbReference type="NCBI Taxonomy" id="2053526"/>
    <lineage>
        <taxon>Bacteria</taxon>
        <taxon>Katanobacteria</taxon>
    </lineage>
</organism>
<gene>
    <name evidence="2" type="ORF">KC614_04425</name>
</gene>
<dbReference type="AlphaFoldDB" id="A0A955RSB2"/>
<evidence type="ECO:0000313" key="2">
    <source>
        <dbReference type="EMBL" id="MCA9392413.1"/>
    </source>
</evidence>